<feature type="compositionally biased region" description="Basic and acidic residues" evidence="1">
    <location>
        <begin position="35"/>
        <end position="63"/>
    </location>
</feature>
<dbReference type="Proteomes" id="UP000327493">
    <property type="component" value="Chromosome 3"/>
</dbReference>
<feature type="non-terminal residue" evidence="2">
    <location>
        <position position="63"/>
    </location>
</feature>
<accession>A0A5J5DLD1</accession>
<evidence type="ECO:0000313" key="3">
    <source>
        <dbReference type="Proteomes" id="UP000327493"/>
    </source>
</evidence>
<feature type="region of interest" description="Disordered" evidence="1">
    <location>
        <begin position="28"/>
        <end position="63"/>
    </location>
</feature>
<comment type="caution">
    <text evidence="2">The sequence shown here is derived from an EMBL/GenBank/DDBJ whole genome shotgun (WGS) entry which is preliminary data.</text>
</comment>
<reference evidence="2 3" key="1">
    <citation type="submission" date="2019-08" db="EMBL/GenBank/DDBJ databases">
        <title>A chromosome-level genome assembly, high-density linkage maps, and genome scans reveal the genomic architecture of hybrid incompatibilities underlying speciation via character displacement in darters (Percidae: Etheostominae).</title>
        <authorList>
            <person name="Moran R.L."/>
            <person name="Catchen J.M."/>
            <person name="Fuller R.C."/>
        </authorList>
    </citation>
    <scope>NUCLEOTIDE SEQUENCE [LARGE SCALE GENOMIC DNA]</scope>
    <source>
        <strain evidence="2">EspeVRDwgs_2016</strain>
        <tissue evidence="2">Muscle</tissue>
    </source>
</reference>
<evidence type="ECO:0000313" key="2">
    <source>
        <dbReference type="EMBL" id="KAA8594216.1"/>
    </source>
</evidence>
<dbReference type="AlphaFoldDB" id="A0A5J5DLD1"/>
<dbReference type="EMBL" id="VOFY01000003">
    <property type="protein sequence ID" value="KAA8594216.1"/>
    <property type="molecule type" value="Genomic_DNA"/>
</dbReference>
<keyword evidence="3" id="KW-1185">Reference proteome</keyword>
<organism evidence="2 3">
    <name type="scientific">Etheostoma spectabile</name>
    <name type="common">orangethroat darter</name>
    <dbReference type="NCBI Taxonomy" id="54343"/>
    <lineage>
        <taxon>Eukaryota</taxon>
        <taxon>Metazoa</taxon>
        <taxon>Chordata</taxon>
        <taxon>Craniata</taxon>
        <taxon>Vertebrata</taxon>
        <taxon>Euteleostomi</taxon>
        <taxon>Actinopterygii</taxon>
        <taxon>Neopterygii</taxon>
        <taxon>Teleostei</taxon>
        <taxon>Neoteleostei</taxon>
        <taxon>Acanthomorphata</taxon>
        <taxon>Eupercaria</taxon>
        <taxon>Perciformes</taxon>
        <taxon>Percoidei</taxon>
        <taxon>Percidae</taxon>
        <taxon>Etheostomatinae</taxon>
        <taxon>Etheostoma</taxon>
    </lineage>
</organism>
<evidence type="ECO:0000256" key="1">
    <source>
        <dbReference type="SAM" id="MobiDB-lite"/>
    </source>
</evidence>
<gene>
    <name evidence="2" type="ORF">FQN60_005050</name>
</gene>
<name>A0A5J5DLD1_9PERO</name>
<feature type="non-terminal residue" evidence="2">
    <location>
        <position position="1"/>
    </location>
</feature>
<sequence length="63" mass="7135">TVINVYLKKQQKGGGKAALYITVHTTELDLNSSGERGDREGEEEEKREVKETNRAEEKKKLTT</sequence>
<protein>
    <submittedName>
        <fullName evidence="2">Uncharacterized protein</fullName>
    </submittedName>
</protein>
<proteinExistence type="predicted"/>